<gene>
    <name evidence="2" type="ORF">METZ01_LOCUS255179</name>
</gene>
<dbReference type="SUPFAM" id="SSF100950">
    <property type="entry name" value="NagB/RpiA/CoA transferase-like"/>
    <property type="match status" value="1"/>
</dbReference>
<dbReference type="GO" id="GO:0005975">
    <property type="term" value="P:carbohydrate metabolic process"/>
    <property type="evidence" value="ECO:0007669"/>
    <property type="project" value="InterPro"/>
</dbReference>
<dbReference type="InterPro" id="IPR037171">
    <property type="entry name" value="NagB/RpiA_transferase-like"/>
</dbReference>
<organism evidence="2">
    <name type="scientific">marine metagenome</name>
    <dbReference type="NCBI Taxonomy" id="408172"/>
    <lineage>
        <taxon>unclassified sequences</taxon>
        <taxon>metagenomes</taxon>
        <taxon>ecological metagenomes</taxon>
    </lineage>
</organism>
<evidence type="ECO:0000313" key="2">
    <source>
        <dbReference type="EMBL" id="SVC02325.1"/>
    </source>
</evidence>
<evidence type="ECO:0000259" key="1">
    <source>
        <dbReference type="Pfam" id="PF01182"/>
    </source>
</evidence>
<sequence>VASRIFQKITVKRPSSVLFPGGQSPLAFYSKLKLSTIEWDGISIMATDERIVPMSSSDSNTGMIKRELVDKIKRNQKPELITPFPEYN</sequence>
<feature type="non-terminal residue" evidence="2">
    <location>
        <position position="1"/>
    </location>
</feature>
<dbReference type="EMBL" id="UINC01069163">
    <property type="protein sequence ID" value="SVC02325.1"/>
    <property type="molecule type" value="Genomic_DNA"/>
</dbReference>
<dbReference type="Gene3D" id="3.40.50.1360">
    <property type="match status" value="1"/>
</dbReference>
<reference evidence="2" key="1">
    <citation type="submission" date="2018-05" db="EMBL/GenBank/DDBJ databases">
        <authorList>
            <person name="Lanie J.A."/>
            <person name="Ng W.-L."/>
            <person name="Kazmierczak K.M."/>
            <person name="Andrzejewski T.M."/>
            <person name="Davidsen T.M."/>
            <person name="Wayne K.J."/>
            <person name="Tettelin H."/>
            <person name="Glass J.I."/>
            <person name="Rusch D."/>
            <person name="Podicherti R."/>
            <person name="Tsui H.-C.T."/>
            <person name="Winkler M.E."/>
        </authorList>
    </citation>
    <scope>NUCLEOTIDE SEQUENCE</scope>
</reference>
<feature type="non-terminal residue" evidence="2">
    <location>
        <position position="88"/>
    </location>
</feature>
<name>A0A382ISJ8_9ZZZZ</name>
<accession>A0A382ISJ8</accession>
<dbReference type="Pfam" id="PF01182">
    <property type="entry name" value="Glucosamine_iso"/>
    <property type="match status" value="1"/>
</dbReference>
<dbReference type="InterPro" id="IPR006148">
    <property type="entry name" value="Glc/Gal-6P_isomerase"/>
</dbReference>
<feature type="domain" description="Glucosamine/galactosamine-6-phosphate isomerase" evidence="1">
    <location>
        <begin position="3"/>
        <end position="76"/>
    </location>
</feature>
<dbReference type="AlphaFoldDB" id="A0A382ISJ8"/>
<proteinExistence type="predicted"/>
<protein>
    <recommendedName>
        <fullName evidence="1">Glucosamine/galactosamine-6-phosphate isomerase domain-containing protein</fullName>
    </recommendedName>
</protein>